<keyword evidence="5" id="KW-1185">Reference proteome</keyword>
<dbReference type="InterPro" id="IPR036900">
    <property type="entry name" value="A-D-PHexomutase_C_sf"/>
</dbReference>
<proteinExistence type="predicted"/>
<dbReference type="Ensembl" id="ENSCABT00000023346.1">
    <property type="protein sequence ID" value="ENSCABP00000021315.1"/>
    <property type="gene ID" value="ENSCABG00000015705.1"/>
</dbReference>
<dbReference type="AlphaFoldDB" id="A0A8C0HDA8"/>
<evidence type="ECO:0008006" key="6">
    <source>
        <dbReference type="Google" id="ProtNLM"/>
    </source>
</evidence>
<dbReference type="Gene3D" id="3.30.310.50">
    <property type="entry name" value="Alpha-D-phosphohexomutase, C-terminal domain"/>
    <property type="match status" value="1"/>
</dbReference>
<dbReference type="GeneTree" id="ENSGT00940000156247"/>
<evidence type="ECO:0000256" key="2">
    <source>
        <dbReference type="ARBA" id="ARBA00022842"/>
    </source>
</evidence>
<name>A0A8C0HDA8_CHEAB</name>
<dbReference type="PANTHER" id="PTHR45745">
    <property type="entry name" value="PHOSPHOMANNOMUTASE 45A"/>
    <property type="match status" value="1"/>
</dbReference>
<dbReference type="PANTHER" id="PTHR45745:SF3">
    <property type="entry name" value="PHOSPHOPENTOMUTASE"/>
    <property type="match status" value="1"/>
</dbReference>
<dbReference type="SUPFAM" id="SSF55957">
    <property type="entry name" value="Phosphoglucomutase, C-terminal domain"/>
    <property type="match status" value="1"/>
</dbReference>
<protein>
    <recommendedName>
        <fullName evidence="6">Phosphoglucomutase 2</fullName>
    </recommendedName>
</protein>
<dbReference type="GO" id="GO:0008973">
    <property type="term" value="F:phosphopentomutase activity"/>
    <property type="evidence" value="ECO:0007669"/>
    <property type="project" value="TreeGrafter"/>
</dbReference>
<dbReference type="GO" id="GO:0046872">
    <property type="term" value="F:metal ion binding"/>
    <property type="evidence" value="ECO:0007669"/>
    <property type="project" value="UniProtKB-KW"/>
</dbReference>
<reference evidence="4" key="2">
    <citation type="submission" date="2025-09" db="UniProtKB">
        <authorList>
            <consortium name="Ensembl"/>
        </authorList>
    </citation>
    <scope>IDENTIFICATION</scope>
</reference>
<organism evidence="4 5">
    <name type="scientific">Chelonoidis abingdonii</name>
    <name type="common">Abingdon island giant tortoise</name>
    <name type="synonym">Testudo abingdonii</name>
    <dbReference type="NCBI Taxonomy" id="106734"/>
    <lineage>
        <taxon>Eukaryota</taxon>
        <taxon>Metazoa</taxon>
        <taxon>Chordata</taxon>
        <taxon>Craniata</taxon>
        <taxon>Vertebrata</taxon>
        <taxon>Euteleostomi</taxon>
        <taxon>Archelosauria</taxon>
        <taxon>Testudinata</taxon>
        <taxon>Testudines</taxon>
        <taxon>Cryptodira</taxon>
        <taxon>Durocryptodira</taxon>
        <taxon>Testudinoidea</taxon>
        <taxon>Testudinidae</taxon>
        <taxon>Chelonoidis</taxon>
    </lineage>
</organism>
<dbReference type="GO" id="GO:0006166">
    <property type="term" value="P:purine ribonucleoside salvage"/>
    <property type="evidence" value="ECO:0007669"/>
    <property type="project" value="TreeGrafter"/>
</dbReference>
<dbReference type="Proteomes" id="UP000694404">
    <property type="component" value="Unplaced"/>
</dbReference>
<dbReference type="GO" id="GO:0005634">
    <property type="term" value="C:nucleus"/>
    <property type="evidence" value="ECO:0007669"/>
    <property type="project" value="TreeGrafter"/>
</dbReference>
<keyword evidence="2" id="KW-0460">Magnesium</keyword>
<keyword evidence="3" id="KW-0413">Isomerase</keyword>
<evidence type="ECO:0000256" key="1">
    <source>
        <dbReference type="ARBA" id="ARBA00022723"/>
    </source>
</evidence>
<evidence type="ECO:0000313" key="5">
    <source>
        <dbReference type="Proteomes" id="UP000694404"/>
    </source>
</evidence>
<evidence type="ECO:0000256" key="3">
    <source>
        <dbReference type="ARBA" id="ARBA00023235"/>
    </source>
</evidence>
<keyword evidence="1" id="KW-0479">Metal-binding</keyword>
<sequence>TLLNLQCGSSVGPRERRGGCIINTHVSWCVLYHSEKVYTICSQIIIFFLNRYGYHITKASYFICHDPKTIKELFENLRNYDGKNTYPKSCGKFKVSGVRDLTTGYDSSQPDQKAVLPTSKSSQMITFTFANGGVATMRTSGTEPKIKYYAELCAPPGNSDPDQLNKELDELVSAIEEYFFQPEKNKLQPKAE</sequence>
<accession>A0A8C0HDA8</accession>
<reference evidence="4" key="1">
    <citation type="submission" date="2025-08" db="UniProtKB">
        <authorList>
            <consortium name="Ensembl"/>
        </authorList>
    </citation>
    <scope>IDENTIFICATION</scope>
</reference>
<evidence type="ECO:0000313" key="4">
    <source>
        <dbReference type="Ensembl" id="ENSCABP00000021315.1"/>
    </source>
</evidence>